<reference evidence="2" key="1">
    <citation type="submission" date="2015-03" db="EMBL/GenBank/DDBJ databases">
        <authorList>
            <consortium name="Pathogen Informatics"/>
        </authorList>
    </citation>
    <scope>NUCLEOTIDE SEQUENCE [LARGE SCALE GENOMIC DNA]</scope>
    <source>
        <strain evidence="2">K00500041</strain>
    </source>
</reference>
<name>A0A0U0QY40_MYCTX</name>
<evidence type="ECO:0000313" key="1">
    <source>
        <dbReference type="EMBL" id="COV50156.1"/>
    </source>
</evidence>
<accession>A0A0U0QY40</accession>
<evidence type="ECO:0000313" key="2">
    <source>
        <dbReference type="Proteomes" id="UP000038802"/>
    </source>
</evidence>
<organism evidence="1 2">
    <name type="scientific">Mycobacterium tuberculosis</name>
    <dbReference type="NCBI Taxonomy" id="1773"/>
    <lineage>
        <taxon>Bacteria</taxon>
        <taxon>Bacillati</taxon>
        <taxon>Actinomycetota</taxon>
        <taxon>Actinomycetes</taxon>
        <taxon>Mycobacteriales</taxon>
        <taxon>Mycobacteriaceae</taxon>
        <taxon>Mycobacterium</taxon>
        <taxon>Mycobacterium tuberculosis complex</taxon>
    </lineage>
</organism>
<gene>
    <name evidence="1" type="ORF">ERS007703_01521</name>
</gene>
<sequence>MHPERGALVDDHVHLLDQHLVFFGQGPVVIDHQVDVTEAVVGYRPGLSAELAAPEHLHRRDSAFQEAAFALAHQRQQLGHRPAHTVGIGGTGNLAHVGDAGDRGQRGAAVGQAVELNLLRGVSQCR</sequence>
<dbReference type="AlphaFoldDB" id="A0A0U0QY40"/>
<dbReference type="Proteomes" id="UP000038802">
    <property type="component" value="Unassembled WGS sequence"/>
</dbReference>
<protein>
    <submittedName>
        <fullName evidence="1">Uncharacterized protein</fullName>
    </submittedName>
</protein>
<dbReference type="EMBL" id="CSAE01000130">
    <property type="protein sequence ID" value="COV50156.1"/>
    <property type="molecule type" value="Genomic_DNA"/>
</dbReference>
<proteinExistence type="predicted"/>